<organism evidence="1">
    <name type="scientific">Anguilla anguilla</name>
    <name type="common">European freshwater eel</name>
    <name type="synonym">Muraena anguilla</name>
    <dbReference type="NCBI Taxonomy" id="7936"/>
    <lineage>
        <taxon>Eukaryota</taxon>
        <taxon>Metazoa</taxon>
        <taxon>Chordata</taxon>
        <taxon>Craniata</taxon>
        <taxon>Vertebrata</taxon>
        <taxon>Euteleostomi</taxon>
        <taxon>Actinopterygii</taxon>
        <taxon>Neopterygii</taxon>
        <taxon>Teleostei</taxon>
        <taxon>Anguilliformes</taxon>
        <taxon>Anguillidae</taxon>
        <taxon>Anguilla</taxon>
    </lineage>
</organism>
<dbReference type="EMBL" id="GBXM01005512">
    <property type="protein sequence ID" value="JAI03066.1"/>
    <property type="molecule type" value="Transcribed_RNA"/>
</dbReference>
<name>A0A0E9XMJ4_ANGAN</name>
<reference evidence="1" key="1">
    <citation type="submission" date="2014-11" db="EMBL/GenBank/DDBJ databases">
        <authorList>
            <person name="Amaro Gonzalez C."/>
        </authorList>
    </citation>
    <scope>NUCLEOTIDE SEQUENCE</scope>
</reference>
<dbReference type="AlphaFoldDB" id="A0A0E9XMJ4"/>
<protein>
    <submittedName>
        <fullName evidence="1">Uncharacterized protein</fullName>
    </submittedName>
</protein>
<accession>A0A0E9XMJ4</accession>
<reference evidence="1" key="2">
    <citation type="journal article" date="2015" name="Fish Shellfish Immunol.">
        <title>Early steps in the European eel (Anguilla anguilla)-Vibrio vulnificus interaction in the gills: Role of the RtxA13 toxin.</title>
        <authorList>
            <person name="Callol A."/>
            <person name="Pajuelo D."/>
            <person name="Ebbesson L."/>
            <person name="Teles M."/>
            <person name="MacKenzie S."/>
            <person name="Amaro C."/>
        </authorList>
    </citation>
    <scope>NUCLEOTIDE SEQUENCE</scope>
</reference>
<sequence>MPPATAVPSRRHKKYVLQSSMCTRARHVCINSVNCGQCSVIKLFYLHSLSKLYAQLKK</sequence>
<proteinExistence type="predicted"/>
<evidence type="ECO:0000313" key="1">
    <source>
        <dbReference type="EMBL" id="JAI03066.1"/>
    </source>
</evidence>